<dbReference type="PANTHER" id="PTHR31131:SF6">
    <property type="entry name" value="CASTOR ACT DOMAIN-CONTAINING PROTEIN"/>
    <property type="match status" value="1"/>
</dbReference>
<feature type="compositionally biased region" description="Acidic residues" evidence="1">
    <location>
        <begin position="118"/>
        <end position="133"/>
    </location>
</feature>
<evidence type="ECO:0000259" key="2">
    <source>
        <dbReference type="Pfam" id="PF13840"/>
    </source>
</evidence>
<dbReference type="InParanoid" id="G3AET8"/>
<evidence type="ECO:0000256" key="1">
    <source>
        <dbReference type="SAM" id="MobiDB-lite"/>
    </source>
</evidence>
<dbReference type="HOGENOM" id="CLU_052715_0_0_1"/>
<dbReference type="GeneID" id="18870750"/>
<proteinExistence type="predicted"/>
<dbReference type="Gene3D" id="3.30.2130.10">
    <property type="entry name" value="VC0802-like"/>
    <property type="match status" value="1"/>
</dbReference>
<dbReference type="InterPro" id="IPR027795">
    <property type="entry name" value="CASTOR_ACT_dom"/>
</dbReference>
<dbReference type="InterPro" id="IPR051719">
    <property type="entry name" value="CASTOR_mTORC1"/>
</dbReference>
<feature type="region of interest" description="Disordered" evidence="1">
    <location>
        <begin position="98"/>
        <end position="133"/>
    </location>
</feature>
<dbReference type="PANTHER" id="PTHR31131">
    <property type="entry name" value="CHROMOSOME 1, WHOLE GENOME SHOTGUN SEQUENCE"/>
    <property type="match status" value="1"/>
</dbReference>
<keyword evidence="4" id="KW-1185">Reference proteome</keyword>
<sequence length="428" mass="47654">MSTQVHLNPTKLSILSLPRDKYWIFACSILQLLYHESNKSGSGYSSDGDDEDEFSDDEDDSDIKDNGFEELKNGFSGAISSKRNSYDSIGEELNRLSVDNSSKVKSPDSATDLTHYEDESEHTEEQQEDEEEEGNFFFHIALTPDECTIVCSSKLMEAYFSNPIEICASLNYSVHLLPDSFLSLQVDSDGSFDRSLRILELTKPLSENGISLFFLSSHFNDIVLVPYDQKEKVVSILTKQNFEFNDISNSYIGSNDTESESTVHPEGSKLLEISTFKLFEQASIKPIINDNIKLLLTGARAGEVSNSILKTAKILSIPTTIPDYFAITRTSINEVSLILPKSSKRRIKMGFDSKFIIGSTQDVIIPITIDFSKLPLDSPGIVAGVASKLINGMRSLDNDCELNYFSMAKSGVIMIPRENVEMIATILE</sequence>
<evidence type="ECO:0000313" key="3">
    <source>
        <dbReference type="EMBL" id="EGW35768.1"/>
    </source>
</evidence>
<dbReference type="RefSeq" id="XP_007373180.1">
    <property type="nucleotide sequence ID" value="XM_007373118.1"/>
</dbReference>
<dbReference type="Pfam" id="PF13840">
    <property type="entry name" value="ACT_7"/>
    <property type="match status" value="2"/>
</dbReference>
<gene>
    <name evidence="3" type="ORF">SPAPADRAFT_147390</name>
</gene>
<feature type="compositionally biased region" description="Polar residues" evidence="1">
    <location>
        <begin position="98"/>
        <end position="112"/>
    </location>
</feature>
<protein>
    <recommendedName>
        <fullName evidence="2">CASTOR ACT domain-containing protein</fullName>
    </recommendedName>
</protein>
<name>G3AET8_SPAPN</name>
<reference evidence="3 4" key="1">
    <citation type="journal article" date="2011" name="Proc. Natl. Acad. Sci. U.S.A.">
        <title>Comparative genomics of xylose-fermenting fungi for enhanced biofuel production.</title>
        <authorList>
            <person name="Wohlbach D.J."/>
            <person name="Kuo A."/>
            <person name="Sato T.K."/>
            <person name="Potts K.M."/>
            <person name="Salamov A.A."/>
            <person name="LaButti K.M."/>
            <person name="Sun H."/>
            <person name="Clum A."/>
            <person name="Pangilinan J.L."/>
            <person name="Lindquist E.A."/>
            <person name="Lucas S."/>
            <person name="Lapidus A."/>
            <person name="Jin M."/>
            <person name="Gunawan C."/>
            <person name="Balan V."/>
            <person name="Dale B.E."/>
            <person name="Jeffries T.W."/>
            <person name="Zinkel R."/>
            <person name="Barry K.W."/>
            <person name="Grigoriev I.V."/>
            <person name="Gasch A.P."/>
        </authorList>
    </citation>
    <scope>NUCLEOTIDE SEQUENCE [LARGE SCALE GENOMIC DNA]</scope>
    <source>
        <strain evidence="4">NRRL Y-27907 / 11-Y1</strain>
    </source>
</reference>
<feature type="compositionally biased region" description="Basic and acidic residues" evidence="1">
    <location>
        <begin position="63"/>
        <end position="72"/>
    </location>
</feature>
<dbReference type="eggNOG" id="ENOG502RXBJ">
    <property type="taxonomic scope" value="Eukaryota"/>
</dbReference>
<dbReference type="OMA" id="AFTPIEC"/>
<dbReference type="KEGG" id="spaa:SPAPADRAFT_147390"/>
<feature type="region of interest" description="Disordered" evidence="1">
    <location>
        <begin position="38"/>
        <end position="75"/>
    </location>
</feature>
<feature type="domain" description="CASTOR ACT" evidence="2">
    <location>
        <begin position="178"/>
        <end position="238"/>
    </location>
</feature>
<dbReference type="AlphaFoldDB" id="G3AET8"/>
<dbReference type="SUPFAM" id="SSF55021">
    <property type="entry name" value="ACT-like"/>
    <property type="match status" value="1"/>
</dbReference>
<dbReference type="OrthoDB" id="58529at2759"/>
<dbReference type="GO" id="GO:0006520">
    <property type="term" value="P:amino acid metabolic process"/>
    <property type="evidence" value="ECO:0007669"/>
    <property type="project" value="UniProtKB-ARBA"/>
</dbReference>
<dbReference type="Proteomes" id="UP000000709">
    <property type="component" value="Unassembled WGS sequence"/>
</dbReference>
<accession>G3AET8</accession>
<feature type="domain" description="CASTOR ACT" evidence="2">
    <location>
        <begin position="360"/>
        <end position="428"/>
    </location>
</feature>
<dbReference type="EMBL" id="GL996499">
    <property type="protein sequence ID" value="EGW35768.1"/>
    <property type="molecule type" value="Genomic_DNA"/>
</dbReference>
<dbReference type="GO" id="GO:0046394">
    <property type="term" value="P:carboxylic acid biosynthetic process"/>
    <property type="evidence" value="ECO:0007669"/>
    <property type="project" value="UniProtKB-ARBA"/>
</dbReference>
<evidence type="ECO:0000313" key="4">
    <source>
        <dbReference type="Proteomes" id="UP000000709"/>
    </source>
</evidence>
<dbReference type="STRING" id="619300.G3AET8"/>
<organism evidence="4">
    <name type="scientific">Spathaspora passalidarum (strain NRRL Y-27907 / 11-Y1)</name>
    <dbReference type="NCBI Taxonomy" id="619300"/>
    <lineage>
        <taxon>Eukaryota</taxon>
        <taxon>Fungi</taxon>
        <taxon>Dikarya</taxon>
        <taxon>Ascomycota</taxon>
        <taxon>Saccharomycotina</taxon>
        <taxon>Pichiomycetes</taxon>
        <taxon>Debaryomycetaceae</taxon>
        <taxon>Spathaspora</taxon>
    </lineage>
</organism>
<dbReference type="InterPro" id="IPR045865">
    <property type="entry name" value="ACT-like_dom_sf"/>
</dbReference>
<feature type="compositionally biased region" description="Acidic residues" evidence="1">
    <location>
        <begin position="47"/>
        <end position="62"/>
    </location>
</feature>